<dbReference type="OrthoDB" id="7836166at2"/>
<dbReference type="PROSITE" id="PS51257">
    <property type="entry name" value="PROKAR_LIPOPROTEIN"/>
    <property type="match status" value="1"/>
</dbReference>
<name>A0A238JBN1_9RHOB</name>
<organism evidence="1 2">
    <name type="scientific">Pelagimonas phthalicica</name>
    <dbReference type="NCBI Taxonomy" id="1037362"/>
    <lineage>
        <taxon>Bacteria</taxon>
        <taxon>Pseudomonadati</taxon>
        <taxon>Pseudomonadota</taxon>
        <taxon>Alphaproteobacteria</taxon>
        <taxon>Rhodobacterales</taxon>
        <taxon>Roseobacteraceae</taxon>
        <taxon>Pelagimonas</taxon>
    </lineage>
</organism>
<dbReference type="RefSeq" id="WP_099245156.1">
    <property type="nucleotide sequence ID" value="NZ_FXXP01000002.1"/>
</dbReference>
<sequence>MTLPKLSNTVCAGLTGTALLLTSACGISLSSGVPYCDQNPGICAAIGFLIVGGIIAAQGGGSGSSDSGYGDTAVVSDTRLKTDVTYLETLDNGLRLYAFRYHGQKDGFVGVIADDLLQDPRFAHAVHRGEDGYLRVDYTRLGVKLSNMQAMISAGNTVLGLPS</sequence>
<dbReference type="EMBL" id="FXXP01000002">
    <property type="protein sequence ID" value="SMX28068.1"/>
    <property type="molecule type" value="Genomic_DNA"/>
</dbReference>
<dbReference type="AlphaFoldDB" id="A0A238JBN1"/>
<accession>A0A238JBN1</accession>
<evidence type="ECO:0008006" key="3">
    <source>
        <dbReference type="Google" id="ProtNLM"/>
    </source>
</evidence>
<dbReference type="Proteomes" id="UP000225972">
    <property type="component" value="Unassembled WGS sequence"/>
</dbReference>
<evidence type="ECO:0000313" key="2">
    <source>
        <dbReference type="Proteomes" id="UP000225972"/>
    </source>
</evidence>
<gene>
    <name evidence="1" type="ORF">TRP8649_02180</name>
</gene>
<keyword evidence="2" id="KW-1185">Reference proteome</keyword>
<reference evidence="2" key="1">
    <citation type="submission" date="2017-05" db="EMBL/GenBank/DDBJ databases">
        <authorList>
            <person name="Rodrigo-Torres L."/>
            <person name="Arahal R. D."/>
            <person name="Lucena T."/>
        </authorList>
    </citation>
    <scope>NUCLEOTIDE SEQUENCE [LARGE SCALE GENOMIC DNA]</scope>
    <source>
        <strain evidence="2">CECT 8649</strain>
    </source>
</reference>
<proteinExistence type="predicted"/>
<evidence type="ECO:0000313" key="1">
    <source>
        <dbReference type="EMBL" id="SMX28068.1"/>
    </source>
</evidence>
<protein>
    <recommendedName>
        <fullName evidence="3">Peptidase S74 domain-containing protein</fullName>
    </recommendedName>
</protein>